<protein>
    <submittedName>
        <fullName evidence="1">Uncharacterized protein</fullName>
    </submittedName>
</protein>
<name>A0A8H4L5Z1_9HYPO</name>
<dbReference type="EMBL" id="JAADYS010001489">
    <property type="protein sequence ID" value="KAF4462731.1"/>
    <property type="molecule type" value="Genomic_DNA"/>
</dbReference>
<comment type="caution">
    <text evidence="1">The sequence shown here is derived from an EMBL/GenBank/DDBJ whole genome shotgun (WGS) entry which is preliminary data.</text>
</comment>
<dbReference type="OrthoDB" id="361693at2759"/>
<accession>A0A8H4L5Z1</accession>
<evidence type="ECO:0000313" key="2">
    <source>
        <dbReference type="Proteomes" id="UP000554235"/>
    </source>
</evidence>
<keyword evidence="2" id="KW-1185">Reference proteome</keyword>
<evidence type="ECO:0000313" key="1">
    <source>
        <dbReference type="EMBL" id="KAF4462731.1"/>
    </source>
</evidence>
<organism evidence="1 2">
    <name type="scientific">Fusarium albosuccineum</name>
    <dbReference type="NCBI Taxonomy" id="1237068"/>
    <lineage>
        <taxon>Eukaryota</taxon>
        <taxon>Fungi</taxon>
        <taxon>Dikarya</taxon>
        <taxon>Ascomycota</taxon>
        <taxon>Pezizomycotina</taxon>
        <taxon>Sordariomycetes</taxon>
        <taxon>Hypocreomycetidae</taxon>
        <taxon>Hypocreales</taxon>
        <taxon>Nectriaceae</taxon>
        <taxon>Fusarium</taxon>
        <taxon>Fusarium decemcellulare species complex</taxon>
    </lineage>
</organism>
<gene>
    <name evidence="1" type="ORF">FALBO_10455</name>
</gene>
<reference evidence="1 2" key="1">
    <citation type="submission" date="2020-01" db="EMBL/GenBank/DDBJ databases">
        <title>Identification and distribution of gene clusters putatively required for synthesis of sphingolipid metabolism inhibitors in phylogenetically diverse species of the filamentous fungus Fusarium.</title>
        <authorList>
            <person name="Kim H.-S."/>
            <person name="Busman M."/>
            <person name="Brown D.W."/>
            <person name="Divon H."/>
            <person name="Uhlig S."/>
            <person name="Proctor R.H."/>
        </authorList>
    </citation>
    <scope>NUCLEOTIDE SEQUENCE [LARGE SCALE GENOMIC DNA]</scope>
    <source>
        <strain evidence="1 2">NRRL 20459</strain>
    </source>
</reference>
<sequence length="139" mass="14755">MLAVHDILIPSHICLEPAAVKAKSGEASCRNEGTSRLVTVKTGVAKELPTRTLTGSTSVLPLSPATSTSARPSVSAVSRKINLVQSADVDETKLAILESIRTLVTRMEVQVSQFGDQLMSALLGSPFFSLLKLYSSSLK</sequence>
<proteinExistence type="predicted"/>
<dbReference type="Proteomes" id="UP000554235">
    <property type="component" value="Unassembled WGS sequence"/>
</dbReference>
<dbReference type="AlphaFoldDB" id="A0A8H4L5Z1"/>